<dbReference type="GO" id="GO:0010207">
    <property type="term" value="P:photosystem II assembly"/>
    <property type="evidence" value="ECO:0007669"/>
    <property type="project" value="EnsemblPlants"/>
</dbReference>
<evidence type="ECO:0000313" key="2">
    <source>
        <dbReference type="EMBL" id="ERN14025.1"/>
    </source>
</evidence>
<feature type="compositionally biased region" description="Basic and acidic residues" evidence="1">
    <location>
        <begin position="242"/>
        <end position="251"/>
    </location>
</feature>
<feature type="compositionally biased region" description="Pro residues" evidence="1">
    <location>
        <begin position="565"/>
        <end position="574"/>
    </location>
</feature>
<feature type="compositionally biased region" description="Basic and acidic residues" evidence="1">
    <location>
        <begin position="1"/>
        <end position="10"/>
    </location>
</feature>
<feature type="region of interest" description="Disordered" evidence="1">
    <location>
        <begin position="1"/>
        <end position="87"/>
    </location>
</feature>
<organism evidence="2 3">
    <name type="scientific">Amborella trichopoda</name>
    <dbReference type="NCBI Taxonomy" id="13333"/>
    <lineage>
        <taxon>Eukaryota</taxon>
        <taxon>Viridiplantae</taxon>
        <taxon>Streptophyta</taxon>
        <taxon>Embryophyta</taxon>
        <taxon>Tracheophyta</taxon>
        <taxon>Spermatophyta</taxon>
        <taxon>Magnoliopsida</taxon>
        <taxon>Amborellales</taxon>
        <taxon>Amborellaceae</taxon>
        <taxon>Amborella</taxon>
    </lineage>
</organism>
<protein>
    <submittedName>
        <fullName evidence="2">Uncharacterized protein</fullName>
    </submittedName>
</protein>
<feature type="compositionally biased region" description="Basic and acidic residues" evidence="1">
    <location>
        <begin position="43"/>
        <end position="52"/>
    </location>
</feature>
<accession>W1Q113</accession>
<dbReference type="PANTHER" id="PTHR33448">
    <property type="entry name" value="CHLOROPLAST PROTEIN HCF243-RELATED"/>
    <property type="match status" value="1"/>
</dbReference>
<sequence length="669" mass="74298">MEGERSHRSGSELFVCFTSRPSSSSSSSSMKLASKSILSPGRTDTKFREAPSRRLKSNGSVKGQSSPMFPTGRKKASGFETQEPSSPKVTCIGQVRVKTKQGGRRARARQAGEVSFRGSSKREREQHDCLPHRNQKWAHLFGFKREVSLNICEALRTFGAEFNCFIPCGGGGGATNNGGSESNVQAVKEKEDGAASACGAVFAKWLMVLQESDEKRLPLSEAEVGSEKRRLILADQGEEELEERREVNKVEVEEDDDEAEEEEPTIAVPPRNALLLMRCRSEPLRMSALANRFWDSPVAGEEEHRHESEEEDDEEEEADDEEEDEEEEEEEGVAVTDEVATQEVLLQTLEEEEEEAGLCEFMGLVESKIQSLLQDKEDAAEISAEKEEAAEISAERSSEEHEIQAPERNCTSDDHGANTQETEEGEIDITEAIKEDLKLEEPELAPEEEEPRSPSNEQETAAVVEESNEQETSAVVEEEEREEAISIENAGEAAEEEEAKETEGLEEVARETECSSLEDKYEPEPVAEKPLPQCLLLMMCEPKLSMEVSKETWVCSTDFLHHRPPPPLPPPQPKPQTQIDPTSNGDRIERVSTDEEREKTPCETTVASMAKAIEQKLINAYEPFVLTRCKSEPMRSSARLAPEACFWKTRNLDRATGPVLGVGAAGMGF</sequence>
<feature type="compositionally biased region" description="Acidic residues" evidence="1">
    <location>
        <begin position="252"/>
        <end position="264"/>
    </location>
</feature>
<evidence type="ECO:0000256" key="1">
    <source>
        <dbReference type="SAM" id="MobiDB-lite"/>
    </source>
</evidence>
<feature type="region of interest" description="Disordered" evidence="1">
    <location>
        <begin position="298"/>
        <end position="354"/>
    </location>
</feature>
<feature type="compositionally biased region" description="Basic residues" evidence="1">
    <location>
        <begin position="99"/>
        <end position="108"/>
    </location>
</feature>
<feature type="compositionally biased region" description="Basic and acidic residues" evidence="1">
    <location>
        <begin position="501"/>
        <end position="524"/>
    </location>
</feature>
<dbReference type="KEGG" id="atr:18442273"/>
<name>W1Q113_AMBTC</name>
<keyword evidence="3" id="KW-1185">Reference proteome</keyword>
<feature type="compositionally biased region" description="Acidic residues" evidence="1">
    <location>
        <begin position="309"/>
        <end position="332"/>
    </location>
</feature>
<dbReference type="AlphaFoldDB" id="W1Q113"/>
<feature type="region of interest" description="Disordered" evidence="1">
    <location>
        <begin position="99"/>
        <end position="128"/>
    </location>
</feature>
<feature type="compositionally biased region" description="Low complexity" evidence="1">
    <location>
        <begin position="19"/>
        <end position="39"/>
    </location>
</feature>
<dbReference type="PANTHER" id="PTHR33448:SF4">
    <property type="entry name" value="CHLOROPLAST PROTEIN HCF243"/>
    <property type="match status" value="1"/>
</dbReference>
<reference evidence="3" key="1">
    <citation type="journal article" date="2013" name="Science">
        <title>The Amborella genome and the evolution of flowering plants.</title>
        <authorList>
            <consortium name="Amborella Genome Project"/>
        </authorList>
    </citation>
    <scope>NUCLEOTIDE SEQUENCE [LARGE SCALE GENOMIC DNA]</scope>
</reference>
<dbReference type="eggNOG" id="ENOG502QVD1">
    <property type="taxonomic scope" value="Eukaryota"/>
</dbReference>
<dbReference type="Proteomes" id="UP000017836">
    <property type="component" value="Unassembled WGS sequence"/>
</dbReference>
<feature type="region of interest" description="Disordered" evidence="1">
    <location>
        <begin position="564"/>
        <end position="601"/>
    </location>
</feature>
<proteinExistence type="predicted"/>
<feature type="region of interest" description="Disordered" evidence="1">
    <location>
        <begin position="378"/>
        <end position="524"/>
    </location>
</feature>
<feature type="compositionally biased region" description="Polar residues" evidence="1">
    <location>
        <begin position="57"/>
        <end position="68"/>
    </location>
</feature>
<feature type="compositionally biased region" description="Basic and acidic residues" evidence="1">
    <location>
        <begin position="378"/>
        <end position="416"/>
    </location>
</feature>
<dbReference type="OrthoDB" id="1934890at2759"/>
<dbReference type="HOGENOM" id="CLU_022974_0_0_1"/>
<dbReference type="STRING" id="13333.W1Q113"/>
<evidence type="ECO:0000313" key="3">
    <source>
        <dbReference type="Proteomes" id="UP000017836"/>
    </source>
</evidence>
<feature type="compositionally biased region" description="Basic and acidic residues" evidence="1">
    <location>
        <begin position="586"/>
        <end position="601"/>
    </location>
</feature>
<dbReference type="OMA" id="CRFDASE"/>
<feature type="region of interest" description="Disordered" evidence="1">
    <location>
        <begin position="235"/>
        <end position="268"/>
    </location>
</feature>
<dbReference type="Gramene" id="ERN14025">
    <property type="protein sequence ID" value="ERN14025"/>
    <property type="gene ID" value="AMTR_s00021p00199620"/>
</dbReference>
<gene>
    <name evidence="2" type="ORF">AMTR_s00021p00199620</name>
</gene>
<dbReference type="EMBL" id="KI392560">
    <property type="protein sequence ID" value="ERN14025.1"/>
    <property type="molecule type" value="Genomic_DNA"/>
</dbReference>
<dbReference type="GO" id="GO:0009507">
    <property type="term" value="C:chloroplast"/>
    <property type="evidence" value="ECO:0007669"/>
    <property type="project" value="EnsemblPlants"/>
</dbReference>
<feature type="compositionally biased region" description="Basic and acidic residues" evidence="1">
    <location>
        <begin position="431"/>
        <end position="441"/>
    </location>
</feature>